<reference evidence="3 4" key="1">
    <citation type="journal article" date="2015" name="Stand. Genomic Sci.">
        <title>Genomic Encyclopedia of Bacterial and Archaeal Type Strains, Phase III: the genomes of soil and plant-associated and newly described type strains.</title>
        <authorList>
            <person name="Whitman W.B."/>
            <person name="Woyke T."/>
            <person name="Klenk H.P."/>
            <person name="Zhou Y."/>
            <person name="Lilburn T.G."/>
            <person name="Beck B.J."/>
            <person name="De Vos P."/>
            <person name="Vandamme P."/>
            <person name="Eisen J.A."/>
            <person name="Garrity G."/>
            <person name="Hugenholtz P."/>
            <person name="Kyrpides N.C."/>
        </authorList>
    </citation>
    <scope>NUCLEOTIDE SEQUENCE [LARGE SCALE GENOMIC DNA]</scope>
    <source>
        <strain evidence="3 4">VKM Ac-2572</strain>
    </source>
</reference>
<feature type="domain" description="Acyltransferase 3" evidence="2">
    <location>
        <begin position="7"/>
        <end position="338"/>
    </location>
</feature>
<feature type="transmembrane region" description="Helical" evidence="1">
    <location>
        <begin position="12"/>
        <end position="35"/>
    </location>
</feature>
<dbReference type="PANTHER" id="PTHR36927:SF4">
    <property type="entry name" value="BLR5718 PROTEIN"/>
    <property type="match status" value="1"/>
</dbReference>
<feature type="transmembrane region" description="Helical" evidence="1">
    <location>
        <begin position="92"/>
        <end position="111"/>
    </location>
</feature>
<gene>
    <name evidence="3" type="ORF">EV652_105188</name>
</gene>
<keyword evidence="1" id="KW-0472">Membrane</keyword>
<name>A0A4R2HLU0_9ACTN</name>
<feature type="transmembrane region" description="Helical" evidence="1">
    <location>
        <begin position="255"/>
        <end position="275"/>
    </location>
</feature>
<accession>A0A4R2HLU0</accession>
<evidence type="ECO:0000259" key="2">
    <source>
        <dbReference type="Pfam" id="PF01757"/>
    </source>
</evidence>
<dbReference type="Pfam" id="PF01757">
    <property type="entry name" value="Acyl_transf_3"/>
    <property type="match status" value="1"/>
</dbReference>
<evidence type="ECO:0000313" key="4">
    <source>
        <dbReference type="Proteomes" id="UP000294508"/>
    </source>
</evidence>
<dbReference type="InterPro" id="IPR050623">
    <property type="entry name" value="Glucan_succinyl_AcylTrfase"/>
</dbReference>
<evidence type="ECO:0000313" key="3">
    <source>
        <dbReference type="EMBL" id="TCO30194.1"/>
    </source>
</evidence>
<feature type="transmembrane region" description="Helical" evidence="1">
    <location>
        <begin position="319"/>
        <end position="338"/>
    </location>
</feature>
<dbReference type="RefSeq" id="WP_132209877.1">
    <property type="nucleotide sequence ID" value="NZ_SLWN01000005.1"/>
</dbReference>
<organism evidence="3 4">
    <name type="scientific">Kribbella steppae</name>
    <dbReference type="NCBI Taxonomy" id="2512223"/>
    <lineage>
        <taxon>Bacteria</taxon>
        <taxon>Bacillati</taxon>
        <taxon>Actinomycetota</taxon>
        <taxon>Actinomycetes</taxon>
        <taxon>Propionibacteriales</taxon>
        <taxon>Kribbellaceae</taxon>
        <taxon>Kribbella</taxon>
    </lineage>
</organism>
<keyword evidence="4" id="KW-1185">Reference proteome</keyword>
<evidence type="ECO:0000256" key="1">
    <source>
        <dbReference type="SAM" id="Phobius"/>
    </source>
</evidence>
<comment type="caution">
    <text evidence="3">The sequence shown here is derived from an EMBL/GenBank/DDBJ whole genome shotgun (WGS) entry which is preliminary data.</text>
</comment>
<dbReference type="PANTHER" id="PTHR36927">
    <property type="entry name" value="BLR4337 PROTEIN"/>
    <property type="match status" value="1"/>
</dbReference>
<feature type="transmembrane region" description="Helical" evidence="1">
    <location>
        <begin position="222"/>
        <end position="243"/>
    </location>
</feature>
<keyword evidence="1" id="KW-0812">Transmembrane</keyword>
<keyword evidence="3" id="KW-0012">Acyltransferase</keyword>
<feature type="transmembrane region" description="Helical" evidence="1">
    <location>
        <begin position="192"/>
        <end position="210"/>
    </location>
</feature>
<feature type="transmembrane region" description="Helical" evidence="1">
    <location>
        <begin position="123"/>
        <end position="143"/>
    </location>
</feature>
<keyword evidence="1" id="KW-1133">Transmembrane helix</keyword>
<dbReference type="OrthoDB" id="7375713at2"/>
<feature type="transmembrane region" description="Helical" evidence="1">
    <location>
        <begin position="47"/>
        <end position="71"/>
    </location>
</feature>
<keyword evidence="3" id="KW-0808">Transferase</keyword>
<protein>
    <submittedName>
        <fullName evidence="3">Surface polysaccharide O-acyltransferase-like enzyme</fullName>
    </submittedName>
</protein>
<feature type="transmembrane region" description="Helical" evidence="1">
    <location>
        <begin position="295"/>
        <end position="313"/>
    </location>
</feature>
<dbReference type="GO" id="GO:0016747">
    <property type="term" value="F:acyltransferase activity, transferring groups other than amino-acyl groups"/>
    <property type="evidence" value="ECO:0007669"/>
    <property type="project" value="InterPro"/>
</dbReference>
<dbReference type="EMBL" id="SLWN01000005">
    <property type="protein sequence ID" value="TCO30194.1"/>
    <property type="molecule type" value="Genomic_DNA"/>
</dbReference>
<dbReference type="AlphaFoldDB" id="A0A4R2HLU0"/>
<dbReference type="InterPro" id="IPR002656">
    <property type="entry name" value="Acyl_transf_3_dom"/>
</dbReference>
<proteinExistence type="predicted"/>
<feature type="transmembrane region" description="Helical" evidence="1">
    <location>
        <begin position="155"/>
        <end position="172"/>
    </location>
</feature>
<sequence>MEKRLWFVDNLRVLLTVLVVLHHIAVTYSGMGLWYYTEEPTSGAVALWLTVFLLVNQAWFMGAFFLLSGYFTPASYDRKGPRAFLRDRLIRLGIPLLAFYFMLNPILYVGSHTSYLHSIGSGPLWFVLALLVFDGSYVAFRHFTGNRRLRGSGALTYRAVIGFVVALVTYALRIVAPMGTWVPVIDFPTSTYLPQYVSFFVLGIVAYRRDWLSTITPRMGRVGLGLAIGATLVFLPLALVLGADAWVGHGTLSSLFYALWDSTFAVGLVLALVTFFRRRFNTQGSLGRYLSRHAFTVYVIHAFVVIAAARALSVLEVPTLAKFVIAAVVVLPVCFLLAGPVRRLPGVRAVL</sequence>
<dbReference type="Proteomes" id="UP000294508">
    <property type="component" value="Unassembled WGS sequence"/>
</dbReference>